<accession>A0ABM0XX67</accession>
<keyword evidence="2" id="KW-1185">Reference proteome</keyword>
<dbReference type="SUPFAM" id="SSF52402">
    <property type="entry name" value="Adenine nucleotide alpha hydrolases-like"/>
    <property type="match status" value="1"/>
</dbReference>
<dbReference type="InterPro" id="IPR006015">
    <property type="entry name" value="Universal_stress_UspA"/>
</dbReference>
<name>A0ABM0XX67_CAMSA</name>
<reference evidence="3" key="2">
    <citation type="submission" date="2025-08" db="UniProtKB">
        <authorList>
            <consortium name="RefSeq"/>
        </authorList>
    </citation>
    <scope>IDENTIFICATION</scope>
    <source>
        <tissue evidence="3">Leaf</tissue>
    </source>
</reference>
<dbReference type="PRINTS" id="PR01438">
    <property type="entry name" value="UNVRSLSTRESS"/>
</dbReference>
<dbReference type="InterPro" id="IPR014729">
    <property type="entry name" value="Rossmann-like_a/b/a_fold"/>
</dbReference>
<dbReference type="InterPro" id="IPR044187">
    <property type="entry name" value="At3g01520-like_plant"/>
</dbReference>
<protein>
    <submittedName>
        <fullName evidence="3">Universal stress protein A-like protein</fullName>
    </submittedName>
</protein>
<sequence>MLHRPRTIPFPPFWLVPDIVVFLIQFIRSLFPAFSKRSRERETERVSEDMESEPTRVMVAVNESTLKGYPHASISSKKAFEWTLKKIVRSNTSGFKLLLLHVQVQDEDGFDDMDSIYASPDDFRQMRERNKAKGLHLLEFFVNKCHEIGVGCEAWIRKGDPTEVICHEVRRVRPDFLVVGSRGLGPFQKVFVGTVSEFCVKHAECPVITIKRSAEESPQDPADD</sequence>
<evidence type="ECO:0000313" key="3">
    <source>
        <dbReference type="RefSeq" id="XP_010492282.1"/>
    </source>
</evidence>
<dbReference type="RefSeq" id="XP_010492282.1">
    <property type="nucleotide sequence ID" value="XM_010493980.2"/>
</dbReference>
<gene>
    <name evidence="3" type="primary">LOC104769707</name>
</gene>
<reference evidence="2" key="1">
    <citation type="journal article" date="2014" name="Nat. Commun.">
        <title>The emerging biofuel crop Camelina sativa retains a highly undifferentiated hexaploid genome structure.</title>
        <authorList>
            <person name="Kagale S."/>
            <person name="Koh C."/>
            <person name="Nixon J."/>
            <person name="Bollina V."/>
            <person name="Clarke W.E."/>
            <person name="Tuteja R."/>
            <person name="Spillane C."/>
            <person name="Robinson S.J."/>
            <person name="Links M.G."/>
            <person name="Clarke C."/>
            <person name="Higgins E.E."/>
            <person name="Huebert T."/>
            <person name="Sharpe A.G."/>
            <person name="Parkin I.A."/>
        </authorList>
    </citation>
    <scope>NUCLEOTIDE SEQUENCE [LARGE SCALE GENOMIC DNA]</scope>
    <source>
        <strain evidence="2">cv. DH55</strain>
    </source>
</reference>
<evidence type="ECO:0000259" key="1">
    <source>
        <dbReference type="Pfam" id="PF00582"/>
    </source>
</evidence>
<dbReference type="InterPro" id="IPR006016">
    <property type="entry name" value="UspA"/>
</dbReference>
<proteinExistence type="predicted"/>
<dbReference type="Gene3D" id="3.40.50.620">
    <property type="entry name" value="HUPs"/>
    <property type="match status" value="1"/>
</dbReference>
<dbReference type="Pfam" id="PF00582">
    <property type="entry name" value="Usp"/>
    <property type="match status" value="1"/>
</dbReference>
<organism evidence="2 3">
    <name type="scientific">Camelina sativa</name>
    <name type="common">False flax</name>
    <name type="synonym">Myagrum sativum</name>
    <dbReference type="NCBI Taxonomy" id="90675"/>
    <lineage>
        <taxon>Eukaryota</taxon>
        <taxon>Viridiplantae</taxon>
        <taxon>Streptophyta</taxon>
        <taxon>Embryophyta</taxon>
        <taxon>Tracheophyta</taxon>
        <taxon>Spermatophyta</taxon>
        <taxon>Magnoliopsida</taxon>
        <taxon>eudicotyledons</taxon>
        <taxon>Gunneridae</taxon>
        <taxon>Pentapetalae</taxon>
        <taxon>rosids</taxon>
        <taxon>malvids</taxon>
        <taxon>Brassicales</taxon>
        <taxon>Brassicaceae</taxon>
        <taxon>Camelineae</taxon>
        <taxon>Camelina</taxon>
    </lineage>
</organism>
<evidence type="ECO:0000313" key="2">
    <source>
        <dbReference type="Proteomes" id="UP000694864"/>
    </source>
</evidence>
<feature type="domain" description="UspA" evidence="1">
    <location>
        <begin position="72"/>
        <end position="211"/>
    </location>
</feature>
<dbReference type="GeneID" id="104769707"/>
<dbReference type="PANTHER" id="PTHR47710:SF1">
    <property type="entry name" value="ADENINE NUCLEOTIDE ALPHA HYDROLASES-LIKE SUPERFAMILY PROTEIN"/>
    <property type="match status" value="1"/>
</dbReference>
<dbReference type="Proteomes" id="UP000694864">
    <property type="component" value="Chromosome 20"/>
</dbReference>
<dbReference type="PANTHER" id="PTHR47710">
    <property type="entry name" value="ADENINE NUCLEOTIDE ALPHA HYDROLASES-LIKE SUPERFAMILY PROTEIN"/>
    <property type="match status" value="1"/>
</dbReference>
<dbReference type="CDD" id="cd23659">
    <property type="entry name" value="USP_At3g01520-like"/>
    <property type="match status" value="1"/>
</dbReference>